<dbReference type="PANTHER" id="PTHR33371">
    <property type="entry name" value="INTERMEMBRANE PHOSPHOLIPID TRANSPORT SYSTEM BINDING PROTEIN MLAD-RELATED"/>
    <property type="match status" value="1"/>
</dbReference>
<keyword evidence="1" id="KW-0472">Membrane</keyword>
<keyword evidence="4" id="KW-1185">Reference proteome</keyword>
<keyword evidence="1" id="KW-1133">Transmembrane helix</keyword>
<dbReference type="Pfam" id="PF02470">
    <property type="entry name" value="MlaD"/>
    <property type="match status" value="1"/>
</dbReference>
<keyword evidence="1" id="KW-0812">Transmembrane</keyword>
<feature type="transmembrane region" description="Helical" evidence="1">
    <location>
        <begin position="12"/>
        <end position="30"/>
    </location>
</feature>
<accession>A0A2T4UGK5</accession>
<dbReference type="OrthoDB" id="5242071at2"/>
<dbReference type="InterPro" id="IPR003399">
    <property type="entry name" value="Mce/MlaD"/>
</dbReference>
<dbReference type="AlphaFoldDB" id="A0A2T4UGK5"/>
<organism evidence="3 4">
    <name type="scientific">Paraconexibacter algicola</name>
    <dbReference type="NCBI Taxonomy" id="2133960"/>
    <lineage>
        <taxon>Bacteria</taxon>
        <taxon>Bacillati</taxon>
        <taxon>Actinomycetota</taxon>
        <taxon>Thermoleophilia</taxon>
        <taxon>Solirubrobacterales</taxon>
        <taxon>Paraconexibacteraceae</taxon>
        <taxon>Paraconexibacter</taxon>
    </lineage>
</organism>
<feature type="domain" description="Mce/MlaD" evidence="2">
    <location>
        <begin position="40"/>
        <end position="119"/>
    </location>
</feature>
<dbReference type="Proteomes" id="UP000240739">
    <property type="component" value="Unassembled WGS sequence"/>
</dbReference>
<evidence type="ECO:0000313" key="3">
    <source>
        <dbReference type="EMBL" id="PTL58372.1"/>
    </source>
</evidence>
<proteinExistence type="predicted"/>
<evidence type="ECO:0000259" key="2">
    <source>
        <dbReference type="Pfam" id="PF02470"/>
    </source>
</evidence>
<protein>
    <recommendedName>
        <fullName evidence="2">Mce/MlaD domain-containing protein</fullName>
    </recommendedName>
</protein>
<dbReference type="EMBL" id="PYYB01000001">
    <property type="protein sequence ID" value="PTL58372.1"/>
    <property type="molecule type" value="Genomic_DNA"/>
</dbReference>
<reference evidence="3 4" key="1">
    <citation type="submission" date="2018-03" db="EMBL/GenBank/DDBJ databases">
        <title>Aquarubrobacter algicola gen. nov., sp. nov., a novel actinobacterium isolated from shallow eutrophic lake during the end of cyanobacterial harmful algal blooms.</title>
        <authorList>
            <person name="Chun S.J."/>
        </authorList>
    </citation>
    <scope>NUCLEOTIDE SEQUENCE [LARGE SCALE GENOMIC DNA]</scope>
    <source>
        <strain evidence="3 4">Seoho-28</strain>
    </source>
</reference>
<dbReference type="PANTHER" id="PTHR33371:SF4">
    <property type="entry name" value="INTERMEMBRANE PHOSPHOLIPID TRANSPORT SYSTEM BINDING PROTEIN MLAD"/>
    <property type="match status" value="1"/>
</dbReference>
<sequence length="512" mass="53332">MRRGVKPGMSPFKAGALALVFVAAFTYLGFTKFRVPFKPQYEVDAVFTSAATEIKGGSPVRIAGVEVGKVVRVERGPGGTAVARLRFEDKGRPIHRDATMKIRPRLFLEGNFFVDVRPGTPGAGEVPDNGTIPIGQTAVAVQLDEVLGALRSNSRADVQATVENLATAFDGGGAEAVNAGFADWAGAFTGTAIVSEAARGQKPGDLTRFVQAQAKVSDALAARDGELAGLVTGFAQTVTTLAASRDDLAATLRGLDRTLSTARPALADLRGALPPLRRFASALRPALRVAPGAIDTARPFVRSTAGLLAPSELPALVRDLRPAVSGLRTLQPALDTLLGRIDPIARCVSRNVVPTLNKSVDDGALSTGRPVWQEIAMIGPGLASAGSSFDANGAAVRYHAGGGENLVSTALPGVGDLVSLTSEPLLGARPRYTPNQVPPFAPGADCLKQDLPDLRADSVPAPANQRRISGATRSALGTSVGKAVQRLQSLTKDGKLRRALTRERAADAKGSR</sequence>
<evidence type="ECO:0000313" key="4">
    <source>
        <dbReference type="Proteomes" id="UP000240739"/>
    </source>
</evidence>
<dbReference type="InterPro" id="IPR052336">
    <property type="entry name" value="MlaD_Phospholipid_Transporter"/>
</dbReference>
<evidence type="ECO:0000256" key="1">
    <source>
        <dbReference type="SAM" id="Phobius"/>
    </source>
</evidence>
<dbReference type="RefSeq" id="WP_107566810.1">
    <property type="nucleotide sequence ID" value="NZ_PYYB01000001.1"/>
</dbReference>
<gene>
    <name evidence="3" type="ORF">C7Y72_01265</name>
</gene>
<name>A0A2T4UGK5_9ACTN</name>
<comment type="caution">
    <text evidence="3">The sequence shown here is derived from an EMBL/GenBank/DDBJ whole genome shotgun (WGS) entry which is preliminary data.</text>
</comment>